<keyword evidence="8" id="KW-0325">Glycoprotein</keyword>
<keyword evidence="5" id="KW-0677">Repeat</keyword>
<keyword evidence="3" id="KW-0812">Transmembrane</keyword>
<evidence type="ECO:0000313" key="9">
    <source>
        <dbReference type="EMBL" id="GAY68824.1"/>
    </source>
</evidence>
<organism evidence="9 10">
    <name type="scientific">Citrus unshiu</name>
    <name type="common">Satsuma mandarin</name>
    <name type="synonym">Citrus nobilis var. unshiu</name>
    <dbReference type="NCBI Taxonomy" id="55188"/>
    <lineage>
        <taxon>Eukaryota</taxon>
        <taxon>Viridiplantae</taxon>
        <taxon>Streptophyta</taxon>
        <taxon>Embryophyta</taxon>
        <taxon>Tracheophyta</taxon>
        <taxon>Spermatophyta</taxon>
        <taxon>Magnoliopsida</taxon>
        <taxon>eudicotyledons</taxon>
        <taxon>Gunneridae</taxon>
        <taxon>Pentapetalae</taxon>
        <taxon>rosids</taxon>
        <taxon>malvids</taxon>
        <taxon>Sapindales</taxon>
        <taxon>Rutaceae</taxon>
        <taxon>Aurantioideae</taxon>
        <taxon>Citrus</taxon>
    </lineage>
</organism>
<comment type="caution">
    <text evidence="9">The sequence shown here is derived from an EMBL/GenBank/DDBJ whole genome shotgun (WGS) entry which is preliminary data.</text>
</comment>
<evidence type="ECO:0000256" key="4">
    <source>
        <dbReference type="ARBA" id="ARBA00022729"/>
    </source>
</evidence>
<dbReference type="Pfam" id="PF13855">
    <property type="entry name" value="LRR_8"/>
    <property type="match status" value="1"/>
</dbReference>
<protein>
    <recommendedName>
        <fullName evidence="11">Leucine-rich repeat-containing N-terminal plant-type domain-containing protein</fullName>
    </recommendedName>
</protein>
<evidence type="ECO:0000256" key="2">
    <source>
        <dbReference type="ARBA" id="ARBA00022614"/>
    </source>
</evidence>
<dbReference type="InterPro" id="IPR001611">
    <property type="entry name" value="Leu-rich_rpt"/>
</dbReference>
<dbReference type="GO" id="GO:0009791">
    <property type="term" value="P:post-embryonic development"/>
    <property type="evidence" value="ECO:0007669"/>
    <property type="project" value="UniProtKB-ARBA"/>
</dbReference>
<dbReference type="PANTHER" id="PTHR48004">
    <property type="entry name" value="OS01G0149700 PROTEIN"/>
    <property type="match status" value="1"/>
</dbReference>
<evidence type="ECO:0000256" key="8">
    <source>
        <dbReference type="ARBA" id="ARBA00023180"/>
    </source>
</evidence>
<evidence type="ECO:0000256" key="3">
    <source>
        <dbReference type="ARBA" id="ARBA00022692"/>
    </source>
</evidence>
<sequence length="281" mass="30803">LSGSVSSSVFNMSSILVIRLTNNIFSGELPKNICNYLPYLKALFLNKNMFHCKIPSALSKCKTLQILLLQFNNLSGAIPKEIGNLTRLKGIYLGDNKLHGEIPHEIANLRNLEDLELGINNLVSVLPAPIFNMSTLKVLILINNSLSGSLPSRIDLSLPTVEVLNLALNRFFGTIPSSITNASKLTVLELGGNTFSGFNPNTIGNLRNLEWLSVAYNYLKSPTSKLSFLSSLANCKKLRSLNLNGNPLDGFLPSSIGNLSMSLKTLYIDTLLKKWALLILN</sequence>
<keyword evidence="7" id="KW-0472">Membrane</keyword>
<dbReference type="InterPro" id="IPR052941">
    <property type="entry name" value="StomDev_PlantInt_Reg"/>
</dbReference>
<evidence type="ECO:0000313" key="10">
    <source>
        <dbReference type="Proteomes" id="UP000236630"/>
    </source>
</evidence>
<accession>A0A2H5QW30</accession>
<evidence type="ECO:0008006" key="11">
    <source>
        <dbReference type="Google" id="ProtNLM"/>
    </source>
</evidence>
<dbReference type="GO" id="GO:0051707">
    <property type="term" value="P:response to other organism"/>
    <property type="evidence" value="ECO:0007669"/>
    <property type="project" value="UniProtKB-ARBA"/>
</dbReference>
<dbReference type="STRING" id="55188.A0A2H5QW30"/>
<feature type="non-terminal residue" evidence="9">
    <location>
        <position position="1"/>
    </location>
</feature>
<dbReference type="Proteomes" id="UP000236630">
    <property type="component" value="Unassembled WGS sequence"/>
</dbReference>
<comment type="subcellular location">
    <subcellularLocation>
        <location evidence="1">Membrane</location>
        <topology evidence="1">Single-pass membrane protein</topology>
    </subcellularLocation>
</comment>
<dbReference type="FunFam" id="3.80.10.10:FF:000453">
    <property type="entry name" value="Leucine-rich receptor-like protein kinase family protein"/>
    <property type="match status" value="1"/>
</dbReference>
<dbReference type="PANTHER" id="PTHR48004:SF58">
    <property type="entry name" value="OS01G0162200 PROTEIN"/>
    <property type="match status" value="1"/>
</dbReference>
<name>A0A2H5QW30_CITUN</name>
<evidence type="ECO:0000256" key="5">
    <source>
        <dbReference type="ARBA" id="ARBA00022737"/>
    </source>
</evidence>
<evidence type="ECO:0000256" key="7">
    <source>
        <dbReference type="ARBA" id="ARBA00023136"/>
    </source>
</evidence>
<dbReference type="InterPro" id="IPR032675">
    <property type="entry name" value="LRR_dom_sf"/>
</dbReference>
<dbReference type="Gene3D" id="3.80.10.10">
    <property type="entry name" value="Ribonuclease Inhibitor"/>
    <property type="match status" value="3"/>
</dbReference>
<keyword evidence="6" id="KW-1133">Transmembrane helix</keyword>
<keyword evidence="10" id="KW-1185">Reference proteome</keyword>
<evidence type="ECO:0000256" key="1">
    <source>
        <dbReference type="ARBA" id="ARBA00004167"/>
    </source>
</evidence>
<gene>
    <name evidence="9" type="ORF">CUMW_267200</name>
</gene>
<dbReference type="Pfam" id="PF00560">
    <property type="entry name" value="LRR_1"/>
    <property type="match status" value="3"/>
</dbReference>
<dbReference type="GO" id="GO:0006952">
    <property type="term" value="P:defense response"/>
    <property type="evidence" value="ECO:0007669"/>
    <property type="project" value="UniProtKB-ARBA"/>
</dbReference>
<dbReference type="EMBL" id="BDQV01000986">
    <property type="protein sequence ID" value="GAY68824.1"/>
    <property type="molecule type" value="Genomic_DNA"/>
</dbReference>
<dbReference type="GO" id="GO:0016020">
    <property type="term" value="C:membrane"/>
    <property type="evidence" value="ECO:0007669"/>
    <property type="project" value="UniProtKB-SubCell"/>
</dbReference>
<reference evidence="9 10" key="1">
    <citation type="journal article" date="2017" name="Front. Genet.">
        <title>Draft sequencing of the heterozygous diploid genome of Satsuma (Citrus unshiu Marc.) using a hybrid assembly approach.</title>
        <authorList>
            <person name="Shimizu T."/>
            <person name="Tanizawa Y."/>
            <person name="Mochizuki T."/>
            <person name="Nagasaki H."/>
            <person name="Yoshioka T."/>
            <person name="Toyoda A."/>
            <person name="Fujiyama A."/>
            <person name="Kaminuma E."/>
            <person name="Nakamura Y."/>
        </authorList>
    </citation>
    <scope>NUCLEOTIDE SEQUENCE [LARGE SCALE GENOMIC DNA]</scope>
    <source>
        <strain evidence="10">cv. Miyagawa wase</strain>
    </source>
</reference>
<evidence type="ECO:0000256" key="6">
    <source>
        <dbReference type="ARBA" id="ARBA00022989"/>
    </source>
</evidence>
<dbReference type="SUPFAM" id="SSF52047">
    <property type="entry name" value="RNI-like"/>
    <property type="match status" value="1"/>
</dbReference>
<keyword evidence="2" id="KW-0433">Leucine-rich repeat</keyword>
<dbReference type="AlphaFoldDB" id="A0A2H5QW30"/>
<keyword evidence="4" id="KW-0732">Signal</keyword>
<proteinExistence type="predicted"/>